<evidence type="ECO:0000256" key="1">
    <source>
        <dbReference type="ARBA" id="ARBA00004196"/>
    </source>
</evidence>
<feature type="compositionally biased region" description="Polar residues" evidence="4">
    <location>
        <begin position="321"/>
        <end position="344"/>
    </location>
</feature>
<dbReference type="AlphaFoldDB" id="A0A1H9SPC8"/>
<dbReference type="GO" id="GO:0030313">
    <property type="term" value="C:cell envelope"/>
    <property type="evidence" value="ECO:0007669"/>
    <property type="project" value="UniProtKB-SubCell"/>
</dbReference>
<evidence type="ECO:0000256" key="2">
    <source>
        <dbReference type="ARBA" id="ARBA00023054"/>
    </source>
</evidence>
<dbReference type="SUPFAM" id="SSF111369">
    <property type="entry name" value="HlyD-like secretion proteins"/>
    <property type="match status" value="1"/>
</dbReference>
<dbReference type="RefSeq" id="WP_022749461.1">
    <property type="nucleotide sequence ID" value="NZ_FOGW01000012.1"/>
</dbReference>
<protein>
    <submittedName>
        <fullName evidence="5">HlyD family secretion protein</fullName>
    </submittedName>
</protein>
<comment type="subcellular location">
    <subcellularLocation>
        <location evidence="1">Cell envelope</location>
    </subcellularLocation>
</comment>
<dbReference type="Gene3D" id="2.40.420.20">
    <property type="match status" value="1"/>
</dbReference>
<accession>A0A1H9SPC8</accession>
<keyword evidence="6" id="KW-1185">Reference proteome</keyword>
<dbReference type="PANTHER" id="PTHR32347">
    <property type="entry name" value="EFFLUX SYSTEM COMPONENT YKNX-RELATED"/>
    <property type="match status" value="1"/>
</dbReference>
<feature type="region of interest" description="Disordered" evidence="4">
    <location>
        <begin position="321"/>
        <end position="349"/>
    </location>
</feature>
<reference evidence="6" key="1">
    <citation type="submission" date="2016-10" db="EMBL/GenBank/DDBJ databases">
        <authorList>
            <person name="Varghese N."/>
            <person name="Submissions S."/>
        </authorList>
    </citation>
    <scope>NUCLEOTIDE SEQUENCE [LARGE SCALE GENOMIC DNA]</scope>
    <source>
        <strain evidence="6">S1b</strain>
    </source>
</reference>
<evidence type="ECO:0000256" key="4">
    <source>
        <dbReference type="SAM" id="MobiDB-lite"/>
    </source>
</evidence>
<evidence type="ECO:0000256" key="3">
    <source>
        <dbReference type="SAM" id="Coils"/>
    </source>
</evidence>
<dbReference type="Proteomes" id="UP000182471">
    <property type="component" value="Unassembled WGS sequence"/>
</dbReference>
<feature type="coiled-coil region" evidence="3">
    <location>
        <begin position="140"/>
        <end position="210"/>
    </location>
</feature>
<name>A0A1H9SPC8_9FIRM</name>
<sequence>MIGEKITKKRKKLFLTVLVVIALCTYASRQISSLCTPLVETITANEGSLDNDFEEQGNVKSESDIALYSIENLRVSKVKCKVGQTVCKGESLIEFDQKTISELQKKAQNEYNAAKASLDVSKATNSMKSSQAKTDYDNAVNSNNQKIAQAKQNLMDSQNQLNNYKPSTDDDAKSIAETKKSLQDDIKQKQQEYNDVINNAKIEIDNAKKAVDEAALPQQDEGTQKSDLEEKQDALNKINEVVSNGGMIKAPEDGIITEVSIKNGNMTTAEAFIHMASKNEAKQIEVTLNEQEYNLLNLKGKIKIYNSKEKRIKAELISVGPKTTNSSDNVGSADSSGASGQLSDMPSDAGIPEGSGVTSYVAILETTSDDVKISDTVRAKIEAASKSYQYVLDRSALRQDNGEFCVYVLEEKDTILGSSYIVKKVNVKVLDKNANKVAVSGDLDYVTPIVTTATKAISEGDKVDKK</sequence>
<keyword evidence="2 3" id="KW-0175">Coiled coil</keyword>
<dbReference type="PANTHER" id="PTHR32347:SF14">
    <property type="entry name" value="EFFLUX SYSTEM COMPONENT YKNX-RELATED"/>
    <property type="match status" value="1"/>
</dbReference>
<organism evidence="5 6">
    <name type="scientific">Lachnobacterium bovis</name>
    <dbReference type="NCBI Taxonomy" id="140626"/>
    <lineage>
        <taxon>Bacteria</taxon>
        <taxon>Bacillati</taxon>
        <taxon>Bacillota</taxon>
        <taxon>Clostridia</taxon>
        <taxon>Lachnospirales</taxon>
        <taxon>Lachnospiraceae</taxon>
        <taxon>Lachnobacterium</taxon>
    </lineage>
</organism>
<dbReference type="EMBL" id="FOGW01000012">
    <property type="protein sequence ID" value="SER86791.1"/>
    <property type="molecule type" value="Genomic_DNA"/>
</dbReference>
<proteinExistence type="predicted"/>
<dbReference type="InterPro" id="IPR050465">
    <property type="entry name" value="UPF0194_transport"/>
</dbReference>
<evidence type="ECO:0000313" key="5">
    <source>
        <dbReference type="EMBL" id="SER86791.1"/>
    </source>
</evidence>
<gene>
    <name evidence="5" type="ORF">SAMN02910429_01309</name>
</gene>
<evidence type="ECO:0000313" key="6">
    <source>
        <dbReference type="Proteomes" id="UP000182471"/>
    </source>
</evidence>